<evidence type="ECO:0000313" key="2">
    <source>
        <dbReference type="EMBL" id="VDO99395.1"/>
    </source>
</evidence>
<dbReference type="PANTHER" id="PTHR21523">
    <property type="match status" value="1"/>
</dbReference>
<protein>
    <submittedName>
        <fullName evidence="4">TGF_BETA_2 domain-containing protein</fullName>
    </submittedName>
</protein>
<reference evidence="4" key="2">
    <citation type="submission" date="2019-09" db="UniProtKB">
        <authorList>
            <consortium name="WormBaseParasite"/>
        </authorList>
    </citation>
    <scope>IDENTIFICATION</scope>
</reference>
<dbReference type="PANTHER" id="PTHR21523:SF38">
    <property type="entry name" value="MLT-TEN (MLT-10) RELATED"/>
    <property type="match status" value="1"/>
</dbReference>
<dbReference type="OrthoDB" id="5870064at2759"/>
<dbReference type="WBParaSite" id="HPBE_0001436201-mRNA-1">
    <property type="protein sequence ID" value="HPBE_0001436201-mRNA-1"/>
    <property type="gene ID" value="HPBE_0001436201"/>
</dbReference>
<dbReference type="Proteomes" id="UP000050761">
    <property type="component" value="Unassembled WGS sequence"/>
</dbReference>
<evidence type="ECO:0000256" key="1">
    <source>
        <dbReference type="SAM" id="MobiDB-lite"/>
    </source>
</evidence>
<dbReference type="EMBL" id="UZAH01028329">
    <property type="protein sequence ID" value="VDO99395.1"/>
    <property type="molecule type" value="Genomic_DNA"/>
</dbReference>
<feature type="region of interest" description="Disordered" evidence="1">
    <location>
        <begin position="117"/>
        <end position="162"/>
    </location>
</feature>
<evidence type="ECO:0000313" key="3">
    <source>
        <dbReference type="Proteomes" id="UP000050761"/>
    </source>
</evidence>
<reference evidence="2 3" key="1">
    <citation type="submission" date="2018-11" db="EMBL/GenBank/DDBJ databases">
        <authorList>
            <consortium name="Pathogen Informatics"/>
        </authorList>
    </citation>
    <scope>NUCLEOTIDE SEQUENCE [LARGE SCALE GENOMIC DNA]</scope>
</reference>
<evidence type="ECO:0000313" key="4">
    <source>
        <dbReference type="WBParaSite" id="HPBE_0001436201-mRNA-1"/>
    </source>
</evidence>
<proteinExistence type="predicted"/>
<sequence>MSVMSPRLFSLFPEKGKKFHRHRLLSPTILSFQKDGYFSLPTLFDIITSDGRYQQLLLDVVMDVSGAGNVLQVEQALHGLNVTFLGSLSKEEKVARIEQDIRALAALGIRRKRKAVNGKSHRVQSKSVGVQEQNEETDHEMKNNKDAKHTENDYGEASREGGIHEESDYDDLEEKHQGVEFVTLSPIAFTHLIRGGAVLEVVTLSPQAFIDEILFPRLLLAEILSPRVFVAAILSPNALVARILSPTAFRLDVLSPRALHTWIVSPEVLLGEILTPRFLDPRILSPQTLVIEVLSPGTGYRIRFYVDNALLLTSLGPFHFELSSKPAILSPHILGGAHGHEEVGVSELAVDYHRESLEDGTHENESDQGRPNISSKESLPCMKAMLTPATAFSIIKWADVEIHTKDGARYIDYNVCNCE</sequence>
<organism evidence="2">
    <name type="scientific">Heligmosomoides polygyrus</name>
    <name type="common">Parasitic roundworm</name>
    <dbReference type="NCBI Taxonomy" id="6339"/>
    <lineage>
        <taxon>Eukaryota</taxon>
        <taxon>Metazoa</taxon>
        <taxon>Ecdysozoa</taxon>
        <taxon>Nematoda</taxon>
        <taxon>Chromadorea</taxon>
        <taxon>Rhabditida</taxon>
        <taxon>Rhabditina</taxon>
        <taxon>Rhabditomorpha</taxon>
        <taxon>Strongyloidea</taxon>
        <taxon>Heligmosomidae</taxon>
        <taxon>Heligmosomoides</taxon>
    </lineage>
</organism>
<name>A0A3P8DV02_HELPZ</name>
<feature type="compositionally biased region" description="Basic and acidic residues" evidence="1">
    <location>
        <begin position="139"/>
        <end position="162"/>
    </location>
</feature>
<gene>
    <name evidence="2" type="ORF">HPBE_LOCUS14363</name>
</gene>
<keyword evidence="3" id="KW-1185">Reference proteome</keyword>
<accession>A0A3P8DV02</accession>
<dbReference type="AlphaFoldDB" id="A0A3P8DV02"/>